<evidence type="ECO:0000313" key="2">
    <source>
        <dbReference type="Proteomes" id="UP001326110"/>
    </source>
</evidence>
<accession>A0ABZ0Y571</accession>
<dbReference type="EMBL" id="CP140152">
    <property type="protein sequence ID" value="WQH07041.1"/>
    <property type="molecule type" value="Genomic_DNA"/>
</dbReference>
<gene>
    <name evidence="1" type="ORF">SR858_12125</name>
</gene>
<name>A0ABZ0Y571_9BURK</name>
<dbReference type="Proteomes" id="UP001326110">
    <property type="component" value="Chromosome"/>
</dbReference>
<protein>
    <recommendedName>
        <fullName evidence="3">DUF1842 domain-containing protein</fullName>
    </recommendedName>
</protein>
<reference evidence="1 2" key="1">
    <citation type="submission" date="2023-11" db="EMBL/GenBank/DDBJ databases">
        <title>MicrobeMod: A computational toolkit for identifying prokaryotic methylation and restriction-modification with nanopore sequencing.</title>
        <authorList>
            <person name="Crits-Christoph A."/>
            <person name="Kang S.C."/>
            <person name="Lee H."/>
            <person name="Ostrov N."/>
        </authorList>
    </citation>
    <scope>NUCLEOTIDE SEQUENCE [LARGE SCALE GENOMIC DNA]</scope>
    <source>
        <strain evidence="1 2">ATCC 25935</strain>
    </source>
</reference>
<sequence>MDELAYYTLLLRTAQGLTLLGTLRFQVVSTEPLDRSPAGTEQLLAQAQQQSTTELFVYPMEGSINIPLLTGLAPVPLEGTAWFPLIGPFVTAFLSSTDQRFSVGMQLYELDPEHICGGLVWRSGESGELTFSLLGTLVRVPA</sequence>
<evidence type="ECO:0000313" key="1">
    <source>
        <dbReference type="EMBL" id="WQH07041.1"/>
    </source>
</evidence>
<keyword evidence="2" id="KW-1185">Reference proteome</keyword>
<proteinExistence type="predicted"/>
<dbReference type="GeneID" id="43162849"/>
<evidence type="ECO:0008006" key="3">
    <source>
        <dbReference type="Google" id="ProtNLM"/>
    </source>
</evidence>
<dbReference type="RefSeq" id="WP_019921053.1">
    <property type="nucleotide sequence ID" value="NZ_CP140152.1"/>
</dbReference>
<organism evidence="1 2">
    <name type="scientific">Duganella zoogloeoides</name>
    <dbReference type="NCBI Taxonomy" id="75659"/>
    <lineage>
        <taxon>Bacteria</taxon>
        <taxon>Pseudomonadati</taxon>
        <taxon>Pseudomonadota</taxon>
        <taxon>Betaproteobacteria</taxon>
        <taxon>Burkholderiales</taxon>
        <taxon>Oxalobacteraceae</taxon>
        <taxon>Telluria group</taxon>
        <taxon>Duganella</taxon>
    </lineage>
</organism>